<reference evidence="11" key="1">
    <citation type="journal article" date="2019" name="Int. J. Syst. Evol. Microbiol.">
        <title>The Global Catalogue of Microorganisms (GCM) 10K type strain sequencing project: providing services to taxonomists for standard genome sequencing and annotation.</title>
        <authorList>
            <consortium name="The Broad Institute Genomics Platform"/>
            <consortium name="The Broad Institute Genome Sequencing Center for Infectious Disease"/>
            <person name="Wu L."/>
            <person name="Ma J."/>
        </authorList>
    </citation>
    <scope>NUCLEOTIDE SEQUENCE [LARGE SCALE GENOMIC DNA]</scope>
    <source>
        <strain evidence="11">TBRC 5832</strain>
    </source>
</reference>
<comment type="caution">
    <text evidence="10">The sequence shown here is derived from an EMBL/GenBank/DDBJ whole genome shotgun (WGS) entry which is preliminary data.</text>
</comment>
<dbReference type="PANTHER" id="PTHR30572:SF4">
    <property type="entry name" value="ABC TRANSPORTER PERMEASE YTRF"/>
    <property type="match status" value="1"/>
</dbReference>
<dbReference type="InterPro" id="IPR003838">
    <property type="entry name" value="ABC3_permease_C"/>
</dbReference>
<evidence type="ECO:0000256" key="5">
    <source>
        <dbReference type="ARBA" id="ARBA00023136"/>
    </source>
</evidence>
<protein>
    <submittedName>
        <fullName evidence="10">ABC transporter permease</fullName>
    </submittedName>
</protein>
<dbReference type="RefSeq" id="WP_378064414.1">
    <property type="nucleotide sequence ID" value="NZ_JBHSBL010000002.1"/>
</dbReference>
<evidence type="ECO:0000256" key="7">
    <source>
        <dbReference type="SAM" id="Phobius"/>
    </source>
</evidence>
<proteinExistence type="inferred from homology"/>
<dbReference type="Pfam" id="PF02687">
    <property type="entry name" value="FtsX"/>
    <property type="match status" value="1"/>
</dbReference>
<evidence type="ECO:0000256" key="6">
    <source>
        <dbReference type="ARBA" id="ARBA00038076"/>
    </source>
</evidence>
<comment type="subcellular location">
    <subcellularLocation>
        <location evidence="1">Cell membrane</location>
        <topology evidence="1">Multi-pass membrane protein</topology>
    </subcellularLocation>
</comment>
<sequence>MSVPLPAPARLHTGDLARVGFEGLRGRPLRAVLSALGIAIGVAAMVALAGIGAVSRAGLIAEIRALGSNLLAASPGRSLTGQDSTLPAEAEGMAGRIPGVTDVSAIGLVSDATVRRNDRINPAVTSGIAVQAAREDLLGTLGGTVRSGAFLNAATGRYPAVVLGAVAADRLGIASAGAHVWIAGRSFLVTGILNTLPLAPEIDRSALIGWSYATGLGFGGHASTLYIRTINDRISTVYELLAPTINPRNPAEVEVTSPARELEAEAAAEETFDALFLGLGAVALLAGGVGVANVMVISVLERRQEIGLRRSLGATRRQIRMQFLTESVTLSALGGVAGVAAGLAAGAGYALAMGWPLALPMTAVAGGTGAAVVIGALAGLYPAWRAARLTPAEALATA</sequence>
<keyword evidence="5 7" id="KW-0472">Membrane</keyword>
<feature type="domain" description="ABC3 transporter permease C-terminal" evidence="8">
    <location>
        <begin position="279"/>
        <end position="391"/>
    </location>
</feature>
<keyword evidence="2" id="KW-1003">Cell membrane</keyword>
<dbReference type="PANTHER" id="PTHR30572">
    <property type="entry name" value="MEMBRANE COMPONENT OF TRANSPORTER-RELATED"/>
    <property type="match status" value="1"/>
</dbReference>
<evidence type="ECO:0000259" key="9">
    <source>
        <dbReference type="Pfam" id="PF12704"/>
    </source>
</evidence>
<evidence type="ECO:0000259" key="8">
    <source>
        <dbReference type="Pfam" id="PF02687"/>
    </source>
</evidence>
<evidence type="ECO:0000313" key="11">
    <source>
        <dbReference type="Proteomes" id="UP001595867"/>
    </source>
</evidence>
<dbReference type="InterPro" id="IPR025857">
    <property type="entry name" value="MacB_PCD"/>
</dbReference>
<accession>A0ABV8IIN1</accession>
<dbReference type="InterPro" id="IPR050250">
    <property type="entry name" value="Macrolide_Exporter_MacB"/>
</dbReference>
<evidence type="ECO:0000256" key="1">
    <source>
        <dbReference type="ARBA" id="ARBA00004651"/>
    </source>
</evidence>
<dbReference type="Pfam" id="PF12704">
    <property type="entry name" value="MacB_PCD"/>
    <property type="match status" value="1"/>
</dbReference>
<evidence type="ECO:0000313" key="10">
    <source>
        <dbReference type="EMBL" id="MFC4063406.1"/>
    </source>
</evidence>
<evidence type="ECO:0000256" key="3">
    <source>
        <dbReference type="ARBA" id="ARBA00022692"/>
    </source>
</evidence>
<feature type="transmembrane region" description="Helical" evidence="7">
    <location>
        <begin position="357"/>
        <end position="381"/>
    </location>
</feature>
<feature type="transmembrane region" description="Helical" evidence="7">
    <location>
        <begin position="31"/>
        <end position="54"/>
    </location>
</feature>
<feature type="transmembrane region" description="Helical" evidence="7">
    <location>
        <begin position="275"/>
        <end position="300"/>
    </location>
</feature>
<feature type="domain" description="MacB-like periplasmic core" evidence="9">
    <location>
        <begin position="32"/>
        <end position="229"/>
    </location>
</feature>
<dbReference type="Proteomes" id="UP001595867">
    <property type="component" value="Unassembled WGS sequence"/>
</dbReference>
<organism evidence="10 11">
    <name type="scientific">Actinoplanes subglobosus</name>
    <dbReference type="NCBI Taxonomy" id="1547892"/>
    <lineage>
        <taxon>Bacteria</taxon>
        <taxon>Bacillati</taxon>
        <taxon>Actinomycetota</taxon>
        <taxon>Actinomycetes</taxon>
        <taxon>Micromonosporales</taxon>
        <taxon>Micromonosporaceae</taxon>
        <taxon>Actinoplanes</taxon>
    </lineage>
</organism>
<comment type="similarity">
    <text evidence="6">Belongs to the ABC-4 integral membrane protein family.</text>
</comment>
<name>A0ABV8IIN1_9ACTN</name>
<gene>
    <name evidence="10" type="ORF">ACFO0C_00565</name>
</gene>
<dbReference type="EMBL" id="JBHSBL010000002">
    <property type="protein sequence ID" value="MFC4063406.1"/>
    <property type="molecule type" value="Genomic_DNA"/>
</dbReference>
<evidence type="ECO:0000256" key="2">
    <source>
        <dbReference type="ARBA" id="ARBA00022475"/>
    </source>
</evidence>
<keyword evidence="4 7" id="KW-1133">Transmembrane helix</keyword>
<keyword evidence="11" id="KW-1185">Reference proteome</keyword>
<evidence type="ECO:0000256" key="4">
    <source>
        <dbReference type="ARBA" id="ARBA00022989"/>
    </source>
</evidence>
<keyword evidence="3 7" id="KW-0812">Transmembrane</keyword>
<feature type="transmembrane region" description="Helical" evidence="7">
    <location>
        <begin position="327"/>
        <end position="351"/>
    </location>
</feature>